<dbReference type="Proteomes" id="UP000076154">
    <property type="component" value="Unassembled WGS sequence"/>
</dbReference>
<sequence>MESLPFTFGQVQDMEFSPNGQLLAITCFDTNTLWSTTIIYTMPKYYTFRCRHPGRKAMSRQVAWSSGNDRLLVCLDDGIDIINANGILLSVIKRPRRVESAVWYTPSEVLSVEGNTVFRVSMEGNVKAKYRFPHLLLRDIAVVPMRDLFLVIGRVTVSSDGMPPKKERAEKQIIVYNLATGEIKSRNPVVDDVRYITLSNHYSEARKGFGVLLGHKDKLPPRLWTLDIDSDNPLFKWAPFQLQSPSYLAGRGYFAGDQDRMIVCAGVDGDIHIWDLAGLALWHGVHGHWIP</sequence>
<accession>A0A369J5F2</accession>
<dbReference type="AlphaFoldDB" id="A0A369J5F2"/>
<name>A0A369J5F2_HYPMA</name>
<comment type="caution">
    <text evidence="1">The sequence shown here is derived from an EMBL/GenBank/DDBJ whole genome shotgun (WGS) entry which is preliminary data.</text>
</comment>
<dbReference type="STRING" id="39966.A0A369J5F2"/>
<dbReference type="InParanoid" id="A0A369J5F2"/>
<evidence type="ECO:0000313" key="1">
    <source>
        <dbReference type="EMBL" id="RDB14734.1"/>
    </source>
</evidence>
<reference evidence="1" key="1">
    <citation type="submission" date="2018-04" db="EMBL/GenBank/DDBJ databases">
        <title>Whole genome sequencing of Hypsizygus marmoreus.</title>
        <authorList>
            <person name="Choi I.-G."/>
            <person name="Min B."/>
            <person name="Kim J.-G."/>
            <person name="Kim S."/>
            <person name="Oh Y.-L."/>
            <person name="Kong W.-S."/>
            <person name="Park H."/>
            <person name="Jeong J."/>
            <person name="Song E.-S."/>
        </authorList>
    </citation>
    <scope>NUCLEOTIDE SEQUENCE [LARGE SCALE GENOMIC DNA]</scope>
    <source>
        <strain evidence="1">51987-8</strain>
    </source>
</reference>
<dbReference type="EMBL" id="LUEZ02000096">
    <property type="protein sequence ID" value="RDB14734.1"/>
    <property type="molecule type" value="Genomic_DNA"/>
</dbReference>
<evidence type="ECO:0008006" key="3">
    <source>
        <dbReference type="Google" id="ProtNLM"/>
    </source>
</evidence>
<dbReference type="SUPFAM" id="SSF50978">
    <property type="entry name" value="WD40 repeat-like"/>
    <property type="match status" value="1"/>
</dbReference>
<dbReference type="OrthoDB" id="972532at2759"/>
<dbReference type="InterPro" id="IPR036322">
    <property type="entry name" value="WD40_repeat_dom_sf"/>
</dbReference>
<keyword evidence="2" id="KW-1185">Reference proteome</keyword>
<evidence type="ECO:0000313" key="2">
    <source>
        <dbReference type="Proteomes" id="UP000076154"/>
    </source>
</evidence>
<proteinExistence type="predicted"/>
<dbReference type="InterPro" id="IPR015943">
    <property type="entry name" value="WD40/YVTN_repeat-like_dom_sf"/>
</dbReference>
<protein>
    <recommendedName>
        <fullName evidence="3">WD repeat-containing protein WRAP73</fullName>
    </recommendedName>
</protein>
<dbReference type="Gene3D" id="2.130.10.10">
    <property type="entry name" value="YVTN repeat-like/Quinoprotein amine dehydrogenase"/>
    <property type="match status" value="1"/>
</dbReference>
<organism evidence="1 2">
    <name type="scientific">Hypsizygus marmoreus</name>
    <name type="common">White beech mushroom</name>
    <name type="synonym">Agaricus marmoreus</name>
    <dbReference type="NCBI Taxonomy" id="39966"/>
    <lineage>
        <taxon>Eukaryota</taxon>
        <taxon>Fungi</taxon>
        <taxon>Dikarya</taxon>
        <taxon>Basidiomycota</taxon>
        <taxon>Agaricomycotina</taxon>
        <taxon>Agaricomycetes</taxon>
        <taxon>Agaricomycetidae</taxon>
        <taxon>Agaricales</taxon>
        <taxon>Tricholomatineae</taxon>
        <taxon>Lyophyllaceae</taxon>
        <taxon>Hypsizygus</taxon>
    </lineage>
</organism>
<gene>
    <name evidence="1" type="ORF">Hypma_016564</name>
</gene>